<evidence type="ECO:0000313" key="2">
    <source>
        <dbReference type="Proteomes" id="UP000623440"/>
    </source>
</evidence>
<sequence length="88" mass="9677">MQSIKLCSHVGADGILRLEISVGITDKEMEVVGIYQQIEPSAPSKTPQGLGWSSGFFEQTYTSCQDAPIVIDYEGDFETREEVADGIY</sequence>
<name>A0ABR8E0G2_9NOSO</name>
<protein>
    <submittedName>
        <fullName evidence="1">Uncharacterized protein</fullName>
    </submittedName>
</protein>
<dbReference type="EMBL" id="JACJSI010000177">
    <property type="protein sequence ID" value="MBD2534597.1"/>
    <property type="molecule type" value="Genomic_DNA"/>
</dbReference>
<reference evidence="1 2" key="1">
    <citation type="journal article" date="2020" name="ISME J.">
        <title>Comparative genomics reveals insights into cyanobacterial evolution and habitat adaptation.</title>
        <authorList>
            <person name="Chen M.Y."/>
            <person name="Teng W.K."/>
            <person name="Zhao L."/>
            <person name="Hu C.X."/>
            <person name="Zhou Y.K."/>
            <person name="Han B.P."/>
            <person name="Song L.R."/>
            <person name="Shu W.S."/>
        </authorList>
    </citation>
    <scope>NUCLEOTIDE SEQUENCE [LARGE SCALE GENOMIC DNA]</scope>
    <source>
        <strain evidence="1 2">FACHB-838</strain>
    </source>
</reference>
<organism evidence="1 2">
    <name type="scientific">Nostoc flagelliforme FACHB-838</name>
    <dbReference type="NCBI Taxonomy" id="2692904"/>
    <lineage>
        <taxon>Bacteria</taxon>
        <taxon>Bacillati</taxon>
        <taxon>Cyanobacteriota</taxon>
        <taxon>Cyanophyceae</taxon>
        <taxon>Nostocales</taxon>
        <taxon>Nostocaceae</taxon>
        <taxon>Nostoc</taxon>
    </lineage>
</organism>
<gene>
    <name evidence="1" type="ORF">H6G97_36015</name>
</gene>
<keyword evidence="2" id="KW-1185">Reference proteome</keyword>
<dbReference type="RefSeq" id="WP_190945255.1">
    <property type="nucleotide sequence ID" value="NZ_JACJSI010000177.1"/>
</dbReference>
<evidence type="ECO:0000313" key="1">
    <source>
        <dbReference type="EMBL" id="MBD2534597.1"/>
    </source>
</evidence>
<dbReference type="Proteomes" id="UP000623440">
    <property type="component" value="Unassembled WGS sequence"/>
</dbReference>
<comment type="caution">
    <text evidence="1">The sequence shown here is derived from an EMBL/GenBank/DDBJ whole genome shotgun (WGS) entry which is preliminary data.</text>
</comment>
<proteinExistence type="predicted"/>
<accession>A0ABR8E0G2</accession>